<proteinExistence type="predicted"/>
<dbReference type="AlphaFoldDB" id="L9JJF1"/>
<evidence type="ECO:0000313" key="2">
    <source>
        <dbReference type="EMBL" id="ELW50434.1"/>
    </source>
</evidence>
<keyword evidence="3" id="KW-1185">Reference proteome</keyword>
<feature type="compositionally biased region" description="Polar residues" evidence="1">
    <location>
        <begin position="14"/>
        <end position="27"/>
    </location>
</feature>
<organism evidence="2 3">
    <name type="scientific">Tupaia chinensis</name>
    <name type="common">Chinese tree shrew</name>
    <name type="synonym">Tupaia belangeri chinensis</name>
    <dbReference type="NCBI Taxonomy" id="246437"/>
    <lineage>
        <taxon>Eukaryota</taxon>
        <taxon>Metazoa</taxon>
        <taxon>Chordata</taxon>
        <taxon>Craniata</taxon>
        <taxon>Vertebrata</taxon>
        <taxon>Euteleostomi</taxon>
        <taxon>Mammalia</taxon>
        <taxon>Eutheria</taxon>
        <taxon>Euarchontoglires</taxon>
        <taxon>Scandentia</taxon>
        <taxon>Tupaiidae</taxon>
        <taxon>Tupaia</taxon>
    </lineage>
</organism>
<evidence type="ECO:0000313" key="3">
    <source>
        <dbReference type="Proteomes" id="UP000011518"/>
    </source>
</evidence>
<gene>
    <name evidence="2" type="ORF">TREES_T100010941</name>
</gene>
<accession>L9JJF1</accession>
<reference evidence="3" key="1">
    <citation type="submission" date="2012-07" db="EMBL/GenBank/DDBJ databases">
        <title>Genome of the Chinese tree shrew, a rising model animal genetically related to primates.</title>
        <authorList>
            <person name="Zhang G."/>
            <person name="Fan Y."/>
            <person name="Yao Y."/>
            <person name="Huang Z."/>
        </authorList>
    </citation>
    <scope>NUCLEOTIDE SEQUENCE [LARGE SCALE GENOMIC DNA]</scope>
</reference>
<sequence length="78" mass="8477">MLSEDDDGHETHLTSRQMPATVRSNTGGRRKKVRFCTTKGRMRSVGQPAISTTSAIFSEGKGSCDALVFVQIHIVVLA</sequence>
<dbReference type="InParanoid" id="L9JJF1"/>
<dbReference type="Proteomes" id="UP000011518">
    <property type="component" value="Unassembled WGS sequence"/>
</dbReference>
<evidence type="ECO:0000256" key="1">
    <source>
        <dbReference type="SAM" id="MobiDB-lite"/>
    </source>
</evidence>
<reference evidence="3" key="2">
    <citation type="journal article" date="2013" name="Nat. Commun.">
        <title>Genome of the Chinese tree shrew.</title>
        <authorList>
            <person name="Fan Y."/>
            <person name="Huang Z.Y."/>
            <person name="Cao C.C."/>
            <person name="Chen C.S."/>
            <person name="Chen Y.X."/>
            <person name="Fan D.D."/>
            <person name="He J."/>
            <person name="Hou H.L."/>
            <person name="Hu L."/>
            <person name="Hu X.T."/>
            <person name="Jiang X.T."/>
            <person name="Lai R."/>
            <person name="Lang Y.S."/>
            <person name="Liang B."/>
            <person name="Liao S.G."/>
            <person name="Mu D."/>
            <person name="Ma Y.Y."/>
            <person name="Niu Y.Y."/>
            <person name="Sun X.Q."/>
            <person name="Xia J.Q."/>
            <person name="Xiao J."/>
            <person name="Xiong Z.Q."/>
            <person name="Xu L."/>
            <person name="Yang L."/>
            <person name="Zhang Y."/>
            <person name="Zhao W."/>
            <person name="Zhao X.D."/>
            <person name="Zheng Y.T."/>
            <person name="Zhou J.M."/>
            <person name="Zhu Y.B."/>
            <person name="Zhang G.J."/>
            <person name="Wang J."/>
            <person name="Yao Y.G."/>
        </authorList>
    </citation>
    <scope>NUCLEOTIDE SEQUENCE [LARGE SCALE GENOMIC DNA]</scope>
</reference>
<protein>
    <submittedName>
        <fullName evidence="2">Uncharacterized protein</fullName>
    </submittedName>
</protein>
<feature type="region of interest" description="Disordered" evidence="1">
    <location>
        <begin position="1"/>
        <end position="31"/>
    </location>
</feature>
<name>L9JJF1_TUPCH</name>
<dbReference type="EMBL" id="KB320981">
    <property type="protein sequence ID" value="ELW50434.1"/>
    <property type="molecule type" value="Genomic_DNA"/>
</dbReference>